<dbReference type="EMBL" id="CABVHO010000298">
    <property type="protein sequence ID" value="VVN74470.1"/>
    <property type="molecule type" value="Genomic_DNA"/>
</dbReference>
<proteinExistence type="predicted"/>
<accession>A0A5E7A7Z3</accession>
<reference evidence="1 2" key="1">
    <citation type="submission" date="2019-09" db="EMBL/GenBank/DDBJ databases">
        <authorList>
            <person name="Chandra G."/>
            <person name="Truman W A."/>
        </authorList>
    </citation>
    <scope>NUCLEOTIDE SEQUENCE [LARGE SCALE GENOMIC DNA]</scope>
    <source>
        <strain evidence="1">PS685</strain>
    </source>
</reference>
<organism evidence="1 2">
    <name type="scientific">Pseudomonas fluorescens</name>
    <dbReference type="NCBI Taxonomy" id="294"/>
    <lineage>
        <taxon>Bacteria</taxon>
        <taxon>Pseudomonadati</taxon>
        <taxon>Pseudomonadota</taxon>
        <taxon>Gammaproteobacteria</taxon>
        <taxon>Pseudomonadales</taxon>
        <taxon>Pseudomonadaceae</taxon>
        <taxon>Pseudomonas</taxon>
    </lineage>
</organism>
<evidence type="ECO:0000313" key="2">
    <source>
        <dbReference type="Proteomes" id="UP000326437"/>
    </source>
</evidence>
<protein>
    <submittedName>
        <fullName evidence="1">Uncharacterized protein</fullName>
    </submittedName>
</protein>
<sequence length="238" mass="26063">MADQPGARRQLGEHRRLDRADALHQFSGARAELHGRRVAVAVPLQVKALPAGLEERVEADIVVLAGALDLAGAEQVQAFGANVLPMGLQRTQVREIGGVEIRPVGGFREQVKDAIDRCQKRRVITQLAAQFVPHASAQVNVCNRYNINHSNDELHGKSSHVRSEQTASPGCVAARGLVQRLISKRRCRRRVPERRPTVGLWTKDGILASSSNKLLAFRGENLAADGLKVAVWPQRPIV</sequence>
<dbReference type="Proteomes" id="UP000326437">
    <property type="component" value="Unassembled WGS sequence"/>
</dbReference>
<evidence type="ECO:0000313" key="1">
    <source>
        <dbReference type="EMBL" id="VVN74470.1"/>
    </source>
</evidence>
<gene>
    <name evidence="1" type="ORF">PS685_05223</name>
</gene>
<name>A0A5E7A7Z3_PSEFL</name>
<dbReference type="AlphaFoldDB" id="A0A5E7A7Z3"/>